<keyword evidence="1" id="KW-0812">Transmembrane</keyword>
<name>T0GS52_9LEPT</name>
<dbReference type="EMBL" id="AKWY02000020">
    <property type="protein sequence ID" value="EQA71747.1"/>
    <property type="molecule type" value="Genomic_DNA"/>
</dbReference>
<evidence type="ECO:0000313" key="3">
    <source>
        <dbReference type="Proteomes" id="UP000015442"/>
    </source>
</evidence>
<evidence type="ECO:0000313" key="2">
    <source>
        <dbReference type="EMBL" id="EQA71747.1"/>
    </source>
</evidence>
<dbReference type="Proteomes" id="UP000015442">
    <property type="component" value="Unassembled WGS sequence"/>
</dbReference>
<gene>
    <name evidence="2" type="ORF">LEP1GSC059_0955</name>
</gene>
<organism evidence="2 3">
    <name type="scientific">Leptospira noguchii serovar Panama str. CZ214</name>
    <dbReference type="NCBI Taxonomy" id="1001595"/>
    <lineage>
        <taxon>Bacteria</taxon>
        <taxon>Pseudomonadati</taxon>
        <taxon>Spirochaetota</taxon>
        <taxon>Spirochaetia</taxon>
        <taxon>Leptospirales</taxon>
        <taxon>Leptospiraceae</taxon>
        <taxon>Leptospira</taxon>
    </lineage>
</organism>
<dbReference type="AlphaFoldDB" id="T0GS52"/>
<feature type="transmembrane region" description="Helical" evidence="1">
    <location>
        <begin position="6"/>
        <end position="34"/>
    </location>
</feature>
<sequence>MFPTLFYILVRAMISSLSHFTIFTLVIAAFSFAIHAYRIPDLFVPAIYDTHSN</sequence>
<keyword evidence="1" id="KW-0472">Membrane</keyword>
<accession>T0GS52</accession>
<comment type="caution">
    <text evidence="2">The sequence shown here is derived from an EMBL/GenBank/DDBJ whole genome shotgun (WGS) entry which is preliminary data.</text>
</comment>
<reference evidence="2 3" key="1">
    <citation type="submission" date="2013-05" db="EMBL/GenBank/DDBJ databases">
        <authorList>
            <person name="Harkins D.M."/>
            <person name="Durkin A.S."/>
            <person name="Brinkac L.M."/>
            <person name="Haft D.H."/>
            <person name="Selengut J.D."/>
            <person name="Sanka R."/>
            <person name="DePew J."/>
            <person name="Purushe J."/>
            <person name="Hartskeerl R.A."/>
            <person name="Ahmed A."/>
            <person name="van der Linden H."/>
            <person name="Goris M.G.A."/>
            <person name="Vinetz J.M."/>
            <person name="Sutton G.G."/>
            <person name="Nierman W.C."/>
            <person name="Fouts D.E."/>
        </authorList>
    </citation>
    <scope>NUCLEOTIDE SEQUENCE [LARGE SCALE GENOMIC DNA]</scope>
    <source>
        <strain evidence="2 3">CZ214</strain>
    </source>
</reference>
<proteinExistence type="predicted"/>
<evidence type="ECO:0000256" key="1">
    <source>
        <dbReference type="SAM" id="Phobius"/>
    </source>
</evidence>
<keyword evidence="1" id="KW-1133">Transmembrane helix</keyword>
<protein>
    <submittedName>
        <fullName evidence="2">Uncharacterized protein</fullName>
    </submittedName>
</protein>